<reference evidence="1" key="1">
    <citation type="submission" date="2012-10" db="EMBL/GenBank/DDBJ databases">
        <authorList>
            <person name="Harkins D.M."/>
            <person name="Durkin A.S."/>
            <person name="Brinkac L.M."/>
            <person name="Haft D.H."/>
            <person name="Selengut J.D."/>
            <person name="Sanka R."/>
            <person name="DePew J."/>
            <person name="Purushe J."/>
            <person name="Matthias M.A."/>
            <person name="Vinetz J.M."/>
            <person name="Sutton G.G."/>
            <person name="Nierman W.C."/>
            <person name="Fouts D.E."/>
        </authorList>
    </citation>
    <scope>NUCLEOTIDE SEQUENCE [LARGE SCALE GENOMIC DNA]</scope>
    <source>
        <strain evidence="1">MOR084</strain>
    </source>
</reference>
<proteinExistence type="predicted"/>
<gene>
    <name evidence="1" type="ORF">LEP1GSC179_2883</name>
</gene>
<name>A0A0E2BEX9_9LEPT</name>
<sequence>MYNLFRKPTRIVEFFDYKFCDCLEIRREVTIMVVVANNKIRTEGVYGFVNRLFAVRPVRDTYNFRGSGTDFKTKRSIKRIYG</sequence>
<dbReference type="EMBL" id="AHON02000043">
    <property type="protein sequence ID" value="EKO33845.1"/>
    <property type="molecule type" value="Genomic_DNA"/>
</dbReference>
<accession>A0A0E2BEX9</accession>
<evidence type="ECO:0000313" key="1">
    <source>
        <dbReference type="EMBL" id="EKO33845.1"/>
    </source>
</evidence>
<dbReference type="AlphaFoldDB" id="A0A0E2BEX9"/>
<keyword evidence="2" id="KW-1185">Reference proteome</keyword>
<dbReference type="Proteomes" id="UP000006329">
    <property type="component" value="Unassembled WGS sequence"/>
</dbReference>
<protein>
    <submittedName>
        <fullName evidence="1">Uncharacterized protein</fullName>
    </submittedName>
</protein>
<evidence type="ECO:0000313" key="2">
    <source>
        <dbReference type="Proteomes" id="UP000006329"/>
    </source>
</evidence>
<organism evidence="1 2">
    <name type="scientific">Leptospira santarosai str. MOR084</name>
    <dbReference type="NCBI Taxonomy" id="1049984"/>
    <lineage>
        <taxon>Bacteria</taxon>
        <taxon>Pseudomonadati</taxon>
        <taxon>Spirochaetota</taxon>
        <taxon>Spirochaetia</taxon>
        <taxon>Leptospirales</taxon>
        <taxon>Leptospiraceae</taxon>
        <taxon>Leptospira</taxon>
    </lineage>
</organism>
<comment type="caution">
    <text evidence="1">The sequence shown here is derived from an EMBL/GenBank/DDBJ whole genome shotgun (WGS) entry which is preliminary data.</text>
</comment>